<dbReference type="EMBL" id="JAOVQN010000051">
    <property type="protein sequence ID" value="MCU9840576.1"/>
    <property type="molecule type" value="Genomic_DNA"/>
</dbReference>
<name>A0ABT2WXE0_9RHOB</name>
<reference evidence="1 2" key="1">
    <citation type="submission" date="2022-10" db="EMBL/GenBank/DDBJ databases">
        <title>Ruegeria sp. nov., isolated from ocean surface water.</title>
        <authorList>
            <person name="He W."/>
            <person name="Wang L."/>
            <person name="Zhang D.-F."/>
        </authorList>
    </citation>
    <scope>NUCLEOTIDE SEQUENCE [LARGE SCALE GENOMIC DNA]</scope>
    <source>
        <strain evidence="1 2">WL0004</strain>
    </source>
</reference>
<evidence type="ECO:0000313" key="1">
    <source>
        <dbReference type="EMBL" id="MCU9840576.1"/>
    </source>
</evidence>
<sequence>FASVHASVFNHFNSERSLTSRQNFKSNRAAALAEWRQLCAA</sequence>
<gene>
    <name evidence="1" type="ORF">OEZ49_22790</name>
</gene>
<dbReference type="Proteomes" id="UP001321014">
    <property type="component" value="Unassembled WGS sequence"/>
</dbReference>
<feature type="non-terminal residue" evidence="1">
    <location>
        <position position="1"/>
    </location>
</feature>
<comment type="caution">
    <text evidence="1">The sequence shown here is derived from an EMBL/GenBank/DDBJ whole genome shotgun (WGS) entry which is preliminary data.</text>
</comment>
<evidence type="ECO:0000313" key="2">
    <source>
        <dbReference type="Proteomes" id="UP001321014"/>
    </source>
</evidence>
<protein>
    <submittedName>
        <fullName evidence="1">IS6 family transposase</fullName>
    </submittedName>
</protein>
<organism evidence="1 2">
    <name type="scientific">Ruegeria marisflavi</name>
    <dbReference type="NCBI Taxonomy" id="2984152"/>
    <lineage>
        <taxon>Bacteria</taxon>
        <taxon>Pseudomonadati</taxon>
        <taxon>Pseudomonadota</taxon>
        <taxon>Alphaproteobacteria</taxon>
        <taxon>Rhodobacterales</taxon>
        <taxon>Roseobacteraceae</taxon>
        <taxon>Ruegeria</taxon>
    </lineage>
</organism>
<keyword evidence="2" id="KW-1185">Reference proteome</keyword>
<accession>A0ABT2WXE0</accession>
<proteinExistence type="predicted"/>